<organism evidence="2 3">
    <name type="scientific">Undibacter mobilis</name>
    <dbReference type="NCBI Taxonomy" id="2292256"/>
    <lineage>
        <taxon>Bacteria</taxon>
        <taxon>Pseudomonadati</taxon>
        <taxon>Pseudomonadota</taxon>
        <taxon>Alphaproteobacteria</taxon>
        <taxon>Hyphomicrobiales</taxon>
        <taxon>Nitrobacteraceae</taxon>
        <taxon>Undibacter</taxon>
    </lineage>
</organism>
<feature type="region of interest" description="Disordered" evidence="1">
    <location>
        <begin position="254"/>
        <end position="277"/>
    </location>
</feature>
<dbReference type="PANTHER" id="PTHR33973:SF4">
    <property type="entry name" value="OS07G0153300 PROTEIN"/>
    <property type="match status" value="1"/>
</dbReference>
<dbReference type="PANTHER" id="PTHR33973">
    <property type="entry name" value="OS07G0153300 PROTEIN"/>
    <property type="match status" value="1"/>
</dbReference>
<dbReference type="OrthoDB" id="9778801at2"/>
<name>A0A371B7U4_9BRAD</name>
<dbReference type="InterPro" id="IPR010775">
    <property type="entry name" value="DUF1365"/>
</dbReference>
<keyword evidence="3" id="KW-1185">Reference proteome</keyword>
<dbReference type="EMBL" id="QRGO01000001">
    <property type="protein sequence ID" value="RDV03592.1"/>
    <property type="molecule type" value="Genomic_DNA"/>
</dbReference>
<reference evidence="3" key="1">
    <citation type="submission" date="2018-08" db="EMBL/GenBank/DDBJ databases">
        <authorList>
            <person name="Kim S.-J."/>
            <person name="Jung G.-Y."/>
        </authorList>
    </citation>
    <scope>NUCLEOTIDE SEQUENCE [LARGE SCALE GENOMIC DNA]</scope>
    <source>
        <strain evidence="3">GY_H</strain>
    </source>
</reference>
<gene>
    <name evidence="2" type="ORF">DXH78_02720</name>
</gene>
<evidence type="ECO:0000256" key="1">
    <source>
        <dbReference type="SAM" id="MobiDB-lite"/>
    </source>
</evidence>
<accession>A0A371B7U4</accession>
<proteinExistence type="predicted"/>
<dbReference type="AlphaFoldDB" id="A0A371B7U4"/>
<evidence type="ECO:0000313" key="3">
    <source>
        <dbReference type="Proteomes" id="UP000263993"/>
    </source>
</evidence>
<feature type="compositionally biased region" description="Polar residues" evidence="1">
    <location>
        <begin position="259"/>
        <end position="277"/>
    </location>
</feature>
<evidence type="ECO:0000313" key="2">
    <source>
        <dbReference type="EMBL" id="RDV03592.1"/>
    </source>
</evidence>
<dbReference type="RefSeq" id="WP_115515618.1">
    <property type="nucleotide sequence ID" value="NZ_QRGO01000001.1"/>
</dbReference>
<comment type="caution">
    <text evidence="2">The sequence shown here is derived from an EMBL/GenBank/DDBJ whole genome shotgun (WGS) entry which is preliminary data.</text>
</comment>
<dbReference type="Proteomes" id="UP000263993">
    <property type="component" value="Unassembled WGS sequence"/>
</dbReference>
<dbReference type="Pfam" id="PF07103">
    <property type="entry name" value="DUF1365"/>
    <property type="match status" value="1"/>
</dbReference>
<protein>
    <submittedName>
        <fullName evidence="2">DUF1365 domain-containing protein</fullName>
    </submittedName>
</protein>
<sequence>MSTEALAAVGHSCLYTGTVMHRRLKPHAHRLNYRAFWCLLDLDELPDLSARLTFFSLERFNLFGFRTTDHGDGSNRPLRAQVDAHLATAGIDLKGGAIRLLCMPRFLGFVFNPISVYYCYDRSGALRALLYQVHNTFRQRHSYLIPVDSRPGEPIEQRCLKAFYVSPFMDMDIAYRFRVQPPDERVALVIECSDADGPVLIASLAGERQALTDTALLRVFLSFPLMTLKVVAGIHWEALKLWIKGMRLRPRPPAPSPITIATQPLPNTSQAFGNSHD</sequence>